<sequence>METLAKTAMLLAAILLSFTAQCFHSVACSEIDMVFTVVSVYDGDTFTLATGDKVRLADINAPEMGEKGSIEARDYLSSLVRQKTVYLDIDDMNRTDKYGRLVCVVYVDYNSTHYLNVNKALIDGGYAEIKDYPNEFDPRSFVLYLPKAIADHPGAASPLPEPVFVVTVAALVIGLLAAFLRRR</sequence>
<dbReference type="Proteomes" id="UP000288215">
    <property type="component" value="Unassembled WGS sequence"/>
</dbReference>
<dbReference type="InterPro" id="IPR035437">
    <property type="entry name" value="SNase_OB-fold_sf"/>
</dbReference>
<evidence type="ECO:0000259" key="2">
    <source>
        <dbReference type="PROSITE" id="PS50830"/>
    </source>
</evidence>
<evidence type="ECO:0000313" key="4">
    <source>
        <dbReference type="Proteomes" id="UP000288215"/>
    </source>
</evidence>
<keyword evidence="1" id="KW-0472">Membrane</keyword>
<keyword evidence="1" id="KW-1133">Transmembrane helix</keyword>
<dbReference type="Gene3D" id="2.40.50.90">
    <property type="match status" value="1"/>
</dbReference>
<evidence type="ECO:0000256" key="1">
    <source>
        <dbReference type="SAM" id="Phobius"/>
    </source>
</evidence>
<gene>
    <name evidence="3" type="ORF">Metus_0428</name>
</gene>
<dbReference type="SMART" id="SM00318">
    <property type="entry name" value="SNc"/>
    <property type="match status" value="1"/>
</dbReference>
<organism evidence="3 4">
    <name type="scientific">Methanosuratincola subterraneus</name>
    <dbReference type="NCBI Taxonomy" id="2593994"/>
    <lineage>
        <taxon>Archaea</taxon>
        <taxon>Thermoproteota</taxon>
        <taxon>Methanosuratincolia</taxon>
        <taxon>Candidatus Methanomethylicales</taxon>
        <taxon>Candidatus Methanomethylicaceae</taxon>
        <taxon>Candidatus Methanosuratincola (ex Vanwonterghem et al. 2016)</taxon>
    </lineage>
</organism>
<dbReference type="InterPro" id="IPR016071">
    <property type="entry name" value="Staphylococal_nuclease_OB-fold"/>
</dbReference>
<proteinExistence type="predicted"/>
<dbReference type="PROSITE" id="PS50830">
    <property type="entry name" value="TNASE_3"/>
    <property type="match status" value="1"/>
</dbReference>
<dbReference type="SUPFAM" id="SSF50199">
    <property type="entry name" value="Staphylococcal nuclease"/>
    <property type="match status" value="1"/>
</dbReference>
<keyword evidence="1" id="KW-0812">Transmembrane</keyword>
<accession>A0A444L7W7</accession>
<dbReference type="Pfam" id="PF00565">
    <property type="entry name" value="SNase"/>
    <property type="match status" value="1"/>
</dbReference>
<dbReference type="AlphaFoldDB" id="A0A444L7W7"/>
<name>A0A444L7W7_METS7</name>
<comment type="caution">
    <text evidence="3">The sequence shown here is derived from an EMBL/GenBank/DDBJ whole genome shotgun (WGS) entry which is preliminary data.</text>
</comment>
<dbReference type="EMBL" id="RXGA01000002">
    <property type="protein sequence ID" value="RWX73649.1"/>
    <property type="molecule type" value="Genomic_DNA"/>
</dbReference>
<feature type="transmembrane region" description="Helical" evidence="1">
    <location>
        <begin position="163"/>
        <end position="180"/>
    </location>
</feature>
<evidence type="ECO:0000313" key="3">
    <source>
        <dbReference type="EMBL" id="RWX73649.1"/>
    </source>
</evidence>
<protein>
    <recommendedName>
        <fullName evidence="2">TNase-like domain-containing protein</fullName>
    </recommendedName>
</protein>
<reference evidence="3 4" key="1">
    <citation type="submission" date="2018-12" db="EMBL/GenBank/DDBJ databases">
        <title>The complete genome of the methanogenic archaea of the candidate phylum Verstraetearchaeota, obtained from the metagenome of underground thermal water.</title>
        <authorList>
            <person name="Kadnikov V.V."/>
            <person name="Mardanov A.V."/>
            <person name="Beletsky A.V."/>
            <person name="Karnachuk O.V."/>
            <person name="Ravin N.V."/>
        </authorList>
    </citation>
    <scope>NUCLEOTIDE SEQUENCE [LARGE SCALE GENOMIC DNA]</scope>
    <source>
        <strain evidence="3">Ch88</strain>
    </source>
</reference>
<feature type="domain" description="TNase-like" evidence="2">
    <location>
        <begin position="37"/>
        <end position="127"/>
    </location>
</feature>